<dbReference type="PROSITE" id="PS50293">
    <property type="entry name" value="TPR_REGION"/>
    <property type="match status" value="1"/>
</dbReference>
<dbReference type="Pfam" id="PF13176">
    <property type="entry name" value="TPR_7"/>
    <property type="match status" value="1"/>
</dbReference>
<evidence type="ECO:0000313" key="6">
    <source>
        <dbReference type="Proteomes" id="UP000245768"/>
    </source>
</evidence>
<dbReference type="EMBL" id="KZ819636">
    <property type="protein sequence ID" value="PWN90349.1"/>
    <property type="molecule type" value="Genomic_DNA"/>
</dbReference>
<dbReference type="InParanoid" id="A0A316YM67"/>
<feature type="repeat" description="TPR" evidence="3">
    <location>
        <begin position="709"/>
        <end position="742"/>
    </location>
</feature>
<sequence length="1491" mass="163289">MSSSFVKAKLKASREAIQAKDWQGAVEAADQVVEHEGDNYNGHVFRALALLNLEKYDESEKAYQKAIKLQPGQLLAWQGLEKFYMQQKQWDKAAGVLQREMDLAVEGQDVTKCAEALQKLVQLQREEGGRSKLAAALSLYLPDSPYFALLSTLPAPDQTAPKSTSTFEAQMAMHSDALKVLLEVISLFEGFEGDSVDKEYEKSRMRMNAAGKSREQLRNEAGLSVWTQSRLPLLYDQVLAHVLASDQDRREAEHKLLLFRHTLLKALPNPRAKLAGPGATAATMNDESGQTEGEKEAAEWARKTEARDSFTDLAKGIVAINVSDELAWTTVLEWDNVFSLAHLDRQRLRAFVTHFPSHGLASSSKALLHVLKDEQFAKEQEEIMKEQDIEQKEPDPLSLALDGLEACPGSTLAHGIASTLYLLDRDYLSASDVASQGLALCRRAEADFGIDLSQVKLAFELNLATALAYLHPPQHHARALRLLDSVLSTYEDNIDALSCKSFIYQSANRWQDARNLLTVVAELPFRQDECALSIFSDPHLEARHEVAWCDINLGHLENAKGELDYVIDKLESKGDEAASEKAKAWWRLGRCLWDMGGEAQRDPSQAFTCFVTSLKRNSTYAPAFTSLGFYYLSVAEPVDGQRASKCFQKAFELDARENEAARKLAEGFAEDREWDLVDVVARRTIEGEGGKEALGGALSSQRRHITRNAWAWKAIGAVEIHRLQYEKAISALQIAIRSEPEDARAWQRLGEAYAASGRQSAALKTFAKVLELDPDQWTARYCIADVERSLGNFEAALEILEQLTEERPEEPGIRAVGAETRLLLGLAEAQSGYVLRAAASLGEALEASLVTLEKEKLLRSAWKVAGDALFHLAQFQIDIDDTMVDDYVIPLVTLADELGVDKSLPSITAVTSDTVAEVLGNEQESSSLKMLTSAVYLYKLRVLLHAGDEEVAGSAWTDLATSLHRIAQVFKAAGDEQGSTTCVGEAIACAKEALKLEPGNEAFWCTLGNLCFGHSVQLAQHCYIKAAECNPRDVIPWSNLGFLYLQYDDVGLANESFIRAQTIDPDWAQAWVGQALVALAHGDDASARALFIHAHSISEGSVLEGEYGLAKSAFDLFSTAGTLPPVSYLHLPSYAISTYLAHRPRDASALHLSALLAERLCESSLAIQRIDEATSLLEKAYEKDESSETEARYAVAQANLGRIRLSVGDTEGAMEALATTLNLVSSEKEGDEEEEVGSLSRDQRKRVRLGAHLGTGIASYLSGDLESSLEALETALQEVEEPSQQTRTDIVVQTAQILWASGQKDEAQTKLLEHIGSGGGADNLRAILALGAMGAVSDDETLLEAATSELQSVEPAAFNQTNAANDIDKLLSTVELLKGQPSEALSILSKTVLLAPDALRATSAQCALVETVIRLGQSREMALEEAWKLHGMAHSDVESGQNFLEKAETLLAAAESMEQDSSTQSVRSRTARAVALEPWNTRNWKALAAVS</sequence>
<gene>
    <name evidence="5" type="ORF">FA10DRAFT_241084</name>
</gene>
<dbReference type="PANTHER" id="PTHR15704">
    <property type="entry name" value="SUPERKILLER 3 PROTEIN-RELATED"/>
    <property type="match status" value="1"/>
</dbReference>
<keyword evidence="2 3" id="KW-0802">TPR repeat</keyword>
<dbReference type="RefSeq" id="XP_025377547.1">
    <property type="nucleotide sequence ID" value="XM_025519233.1"/>
</dbReference>
<dbReference type="OrthoDB" id="421075at2759"/>
<dbReference type="FunCoup" id="A0A316YM67">
    <property type="interactions" value="233"/>
</dbReference>
<protein>
    <submittedName>
        <fullName evidence="5">Protein prenylyltransferase</fullName>
    </submittedName>
</protein>
<dbReference type="Gene3D" id="1.25.40.10">
    <property type="entry name" value="Tetratricopeptide repeat domain"/>
    <property type="match status" value="5"/>
</dbReference>
<dbReference type="Proteomes" id="UP000245768">
    <property type="component" value="Unassembled WGS sequence"/>
</dbReference>
<dbReference type="STRING" id="215250.A0A316YM67"/>
<dbReference type="InterPro" id="IPR011990">
    <property type="entry name" value="TPR-like_helical_dom_sf"/>
</dbReference>
<keyword evidence="1" id="KW-0677">Repeat</keyword>
<dbReference type="InterPro" id="IPR019734">
    <property type="entry name" value="TPR_rpt"/>
</dbReference>
<feature type="repeat" description="TPR" evidence="3">
    <location>
        <begin position="40"/>
        <end position="73"/>
    </location>
</feature>
<dbReference type="PROSITE" id="PS50005">
    <property type="entry name" value="TPR"/>
    <property type="match status" value="4"/>
</dbReference>
<evidence type="ECO:0000256" key="3">
    <source>
        <dbReference type="PROSITE-ProRule" id="PRU00339"/>
    </source>
</evidence>
<feature type="repeat" description="TPR" evidence="3">
    <location>
        <begin position="743"/>
        <end position="776"/>
    </location>
</feature>
<dbReference type="GO" id="GO:0016740">
    <property type="term" value="F:transferase activity"/>
    <property type="evidence" value="ECO:0007669"/>
    <property type="project" value="UniProtKB-KW"/>
</dbReference>
<dbReference type="GO" id="GO:0006401">
    <property type="term" value="P:RNA catabolic process"/>
    <property type="evidence" value="ECO:0007669"/>
    <property type="project" value="InterPro"/>
</dbReference>
<accession>A0A316YM67</accession>
<dbReference type="InterPro" id="IPR039226">
    <property type="entry name" value="Ski3/TTC37"/>
</dbReference>
<dbReference type="PANTHER" id="PTHR15704:SF7">
    <property type="entry name" value="SUPERKILLER COMPLEX PROTEIN 3"/>
    <property type="match status" value="1"/>
</dbReference>
<proteinExistence type="predicted"/>
<feature type="region of interest" description="Disordered" evidence="4">
    <location>
        <begin position="270"/>
        <end position="295"/>
    </location>
</feature>
<evidence type="ECO:0000256" key="1">
    <source>
        <dbReference type="ARBA" id="ARBA00022737"/>
    </source>
</evidence>
<keyword evidence="6" id="KW-1185">Reference proteome</keyword>
<keyword evidence="5" id="KW-0808">Transferase</keyword>
<organism evidence="5 6">
    <name type="scientific">Acaromyces ingoldii</name>
    <dbReference type="NCBI Taxonomy" id="215250"/>
    <lineage>
        <taxon>Eukaryota</taxon>
        <taxon>Fungi</taxon>
        <taxon>Dikarya</taxon>
        <taxon>Basidiomycota</taxon>
        <taxon>Ustilaginomycotina</taxon>
        <taxon>Exobasidiomycetes</taxon>
        <taxon>Exobasidiales</taxon>
        <taxon>Cryptobasidiaceae</taxon>
        <taxon>Acaromyces</taxon>
    </lineage>
</organism>
<evidence type="ECO:0000313" key="5">
    <source>
        <dbReference type="EMBL" id="PWN90349.1"/>
    </source>
</evidence>
<dbReference type="Pfam" id="PF13432">
    <property type="entry name" value="TPR_16"/>
    <property type="match status" value="2"/>
</dbReference>
<dbReference type="GeneID" id="37041149"/>
<name>A0A316YM67_9BASI</name>
<evidence type="ECO:0000256" key="4">
    <source>
        <dbReference type="SAM" id="MobiDB-lite"/>
    </source>
</evidence>
<dbReference type="GO" id="GO:0055087">
    <property type="term" value="C:Ski complex"/>
    <property type="evidence" value="ECO:0007669"/>
    <property type="project" value="InterPro"/>
</dbReference>
<feature type="compositionally biased region" description="Polar residues" evidence="4">
    <location>
        <begin position="282"/>
        <end position="291"/>
    </location>
</feature>
<dbReference type="SMART" id="SM00028">
    <property type="entry name" value="TPR"/>
    <property type="match status" value="12"/>
</dbReference>
<evidence type="ECO:0000256" key="2">
    <source>
        <dbReference type="ARBA" id="ARBA00022803"/>
    </source>
</evidence>
<reference evidence="5 6" key="1">
    <citation type="journal article" date="2018" name="Mol. Biol. Evol.">
        <title>Broad Genomic Sampling Reveals a Smut Pathogenic Ancestry of the Fungal Clade Ustilaginomycotina.</title>
        <authorList>
            <person name="Kijpornyongpan T."/>
            <person name="Mondo S.J."/>
            <person name="Barry K."/>
            <person name="Sandor L."/>
            <person name="Lee J."/>
            <person name="Lipzen A."/>
            <person name="Pangilinan J."/>
            <person name="LaButti K."/>
            <person name="Hainaut M."/>
            <person name="Henrissat B."/>
            <person name="Grigoriev I.V."/>
            <person name="Spatafora J.W."/>
            <person name="Aime M.C."/>
        </authorList>
    </citation>
    <scope>NUCLEOTIDE SEQUENCE [LARGE SCALE GENOMIC DNA]</scope>
    <source>
        <strain evidence="5 6">MCA 4198</strain>
    </source>
</reference>
<feature type="repeat" description="TPR" evidence="3">
    <location>
        <begin position="1034"/>
        <end position="1067"/>
    </location>
</feature>
<dbReference type="SUPFAM" id="SSF48452">
    <property type="entry name" value="TPR-like"/>
    <property type="match status" value="5"/>
</dbReference>